<evidence type="ECO:0000256" key="4">
    <source>
        <dbReference type="ARBA" id="ARBA00022741"/>
    </source>
</evidence>
<evidence type="ECO:0000256" key="3">
    <source>
        <dbReference type="ARBA" id="ARBA00022490"/>
    </source>
</evidence>
<keyword evidence="4" id="KW-0547">Nucleotide-binding</keyword>
<evidence type="ECO:0000313" key="9">
    <source>
        <dbReference type="Proteomes" id="UP000051955"/>
    </source>
</evidence>
<organism evidence="8 9">
    <name type="scientific">Levilactobacillus acidifarinae DSM 19394 = JCM 15949</name>
    <dbReference type="NCBI Taxonomy" id="1423715"/>
    <lineage>
        <taxon>Bacteria</taxon>
        <taxon>Bacillati</taxon>
        <taxon>Bacillota</taxon>
        <taxon>Bacilli</taxon>
        <taxon>Lactobacillales</taxon>
        <taxon>Lactobacillaceae</taxon>
        <taxon>Levilactobacillus</taxon>
    </lineage>
</organism>
<evidence type="ECO:0000256" key="1">
    <source>
        <dbReference type="ARBA" id="ARBA00004496"/>
    </source>
</evidence>
<protein>
    <recommendedName>
        <fullName evidence="6">PhoH-like protein</fullName>
    </recommendedName>
</protein>
<dbReference type="InterPro" id="IPR051451">
    <property type="entry name" value="PhoH2-like"/>
</dbReference>
<dbReference type="InterPro" id="IPR027417">
    <property type="entry name" value="P-loop_NTPase"/>
</dbReference>
<proteinExistence type="inferred from homology"/>
<dbReference type="PANTHER" id="PTHR30473">
    <property type="entry name" value="PROTEIN PHOH"/>
    <property type="match status" value="1"/>
</dbReference>
<accession>A0A0R1LRE3</accession>
<dbReference type="GO" id="GO:0005524">
    <property type="term" value="F:ATP binding"/>
    <property type="evidence" value="ECO:0007669"/>
    <property type="project" value="UniProtKB-KW"/>
</dbReference>
<dbReference type="STRING" id="1423715.FD25_GL000646"/>
<keyword evidence="3" id="KW-0963">Cytoplasm</keyword>
<dbReference type="SUPFAM" id="SSF52540">
    <property type="entry name" value="P-loop containing nucleoside triphosphate hydrolases"/>
    <property type="match status" value="1"/>
</dbReference>
<comment type="caution">
    <text evidence="8">The sequence shown here is derived from an EMBL/GenBank/DDBJ whole genome shotgun (WGS) entry which is preliminary data.</text>
</comment>
<dbReference type="PANTHER" id="PTHR30473:SF1">
    <property type="entry name" value="PHOH-LIKE PROTEIN"/>
    <property type="match status" value="1"/>
</dbReference>
<dbReference type="Proteomes" id="UP000051955">
    <property type="component" value="Unassembled WGS sequence"/>
</dbReference>
<evidence type="ECO:0000256" key="2">
    <source>
        <dbReference type="ARBA" id="ARBA00010393"/>
    </source>
</evidence>
<comment type="subcellular location">
    <subcellularLocation>
        <location evidence="1">Cytoplasm</location>
    </subcellularLocation>
</comment>
<sequence>MVFNGQSFYNPRWYAKIQVSVHLIFKTKEQLYLTENAMIEKEYILEHPADEAALLGAQDQFVTLLEEGLSVTIRPFGNSIKVAGDATAVDQTLNILRNMSTLLAKGIRLNSADVVSAMKMAERGTLEYFQDLYTETLIHDAKGRPVRVKNFGQRQYIDAIKHNDITFGIGPAGTGKTYLAVVMAIAALKHGDVEKIILTRPAVEAGESLGFLPGDLKEKVDPYLRPIYDALYAILGAEHTTRLMDRGVIEIAPLAYMRGRTLETAFVILDEAQNTTNSQMKMFLTRLGFGSKMIVNGDISQIDLPHNAQSGLVQAQHILQNVGHIAFVTFSADDVVRHPVVASIINAYEANDTKPNGAKK</sequence>
<evidence type="ECO:0000256" key="6">
    <source>
        <dbReference type="ARBA" id="ARBA00039970"/>
    </source>
</evidence>
<name>A0A0R1LRE3_9LACO</name>
<evidence type="ECO:0000256" key="5">
    <source>
        <dbReference type="ARBA" id="ARBA00022840"/>
    </source>
</evidence>
<dbReference type="GO" id="GO:0005829">
    <property type="term" value="C:cytosol"/>
    <property type="evidence" value="ECO:0007669"/>
    <property type="project" value="TreeGrafter"/>
</dbReference>
<feature type="domain" description="PhoH-like protein" evidence="7">
    <location>
        <begin position="146"/>
        <end position="349"/>
    </location>
</feature>
<dbReference type="PATRIC" id="fig|1423715.3.peg.673"/>
<keyword evidence="5" id="KW-0067">ATP-binding</keyword>
<dbReference type="Gene3D" id="3.40.50.300">
    <property type="entry name" value="P-loop containing nucleotide triphosphate hydrolases"/>
    <property type="match status" value="1"/>
</dbReference>
<evidence type="ECO:0000259" key="7">
    <source>
        <dbReference type="Pfam" id="PF02562"/>
    </source>
</evidence>
<reference evidence="8 9" key="1">
    <citation type="journal article" date="2015" name="Genome Announc.">
        <title>Expanding the biotechnology potential of lactobacilli through comparative genomics of 213 strains and associated genera.</title>
        <authorList>
            <person name="Sun Z."/>
            <person name="Harris H.M."/>
            <person name="McCann A."/>
            <person name="Guo C."/>
            <person name="Argimon S."/>
            <person name="Zhang W."/>
            <person name="Yang X."/>
            <person name="Jeffery I.B."/>
            <person name="Cooney J.C."/>
            <person name="Kagawa T.F."/>
            <person name="Liu W."/>
            <person name="Song Y."/>
            <person name="Salvetti E."/>
            <person name="Wrobel A."/>
            <person name="Rasinkangas P."/>
            <person name="Parkhill J."/>
            <person name="Rea M.C."/>
            <person name="O'Sullivan O."/>
            <person name="Ritari J."/>
            <person name="Douillard F.P."/>
            <person name="Paul Ross R."/>
            <person name="Yang R."/>
            <person name="Briner A.E."/>
            <person name="Felis G.E."/>
            <person name="de Vos W.M."/>
            <person name="Barrangou R."/>
            <person name="Klaenhammer T.R."/>
            <person name="Caufield P.W."/>
            <person name="Cui Y."/>
            <person name="Zhang H."/>
            <person name="O'Toole P.W."/>
        </authorList>
    </citation>
    <scope>NUCLEOTIDE SEQUENCE [LARGE SCALE GENOMIC DNA]</scope>
    <source>
        <strain evidence="8 9">DSM 19394</strain>
    </source>
</reference>
<dbReference type="Pfam" id="PF02562">
    <property type="entry name" value="PhoH"/>
    <property type="match status" value="1"/>
</dbReference>
<dbReference type="EMBL" id="AZDV01000026">
    <property type="protein sequence ID" value="KRK94674.1"/>
    <property type="molecule type" value="Genomic_DNA"/>
</dbReference>
<dbReference type="AlphaFoldDB" id="A0A0R1LRE3"/>
<comment type="similarity">
    <text evidence="2">Belongs to the PhoH family.</text>
</comment>
<gene>
    <name evidence="8" type="ORF">FD25_GL000646</name>
</gene>
<dbReference type="InterPro" id="IPR003714">
    <property type="entry name" value="PhoH"/>
</dbReference>
<dbReference type="FunFam" id="3.40.50.300:FF:000013">
    <property type="entry name" value="PhoH family ATPase"/>
    <property type="match status" value="1"/>
</dbReference>
<keyword evidence="9" id="KW-1185">Reference proteome</keyword>
<evidence type="ECO:0000313" key="8">
    <source>
        <dbReference type="EMBL" id="KRK94674.1"/>
    </source>
</evidence>